<evidence type="ECO:0000256" key="1">
    <source>
        <dbReference type="SAM" id="MobiDB-lite"/>
    </source>
</evidence>
<evidence type="ECO:0000259" key="3">
    <source>
        <dbReference type="PROSITE" id="PS50853"/>
    </source>
</evidence>
<keyword evidence="2" id="KW-0732">Signal</keyword>
<feature type="domain" description="Fibronectin type-III" evidence="3">
    <location>
        <begin position="893"/>
        <end position="982"/>
    </location>
</feature>
<dbReference type="SUPFAM" id="SSF49265">
    <property type="entry name" value="Fibronectin type III"/>
    <property type="match status" value="2"/>
</dbReference>
<dbReference type="InterPro" id="IPR003961">
    <property type="entry name" value="FN3_dom"/>
</dbReference>
<feature type="region of interest" description="Disordered" evidence="1">
    <location>
        <begin position="42"/>
        <end position="152"/>
    </location>
</feature>
<dbReference type="CDD" id="cd00063">
    <property type="entry name" value="FN3"/>
    <property type="match status" value="2"/>
</dbReference>
<gene>
    <name evidence="4" type="ORF">H8S17_11005</name>
</gene>
<dbReference type="RefSeq" id="WP_186867351.1">
    <property type="nucleotide sequence ID" value="NZ_JACOPH010000009.1"/>
</dbReference>
<dbReference type="InterPro" id="IPR013783">
    <property type="entry name" value="Ig-like_fold"/>
</dbReference>
<sequence>MRYTKRIAAALVFAMVVTTLPGEIPLAAESRAKGNDIVTEDLMKGEKLSTEVTEDTEITEGTEDSGNAGGTGGTENSGSTGGTGGTENSGSTGGTGGTENSGSTGGTGDTENSGSTGGTGDTENSGSTGGTGDTENSGSTGGTGTTEESAASVSNLKVEYQESKGIITLTYDKKDCAYVRIYANGKVVEAKYTGTVYDFDEVEEGKAYTFTVEPYDTKDLAGKSLDVDVTAPYKKASVEDVDVDYNLEKHVLVIDWEGSNIASADVYQDNVLIASKVRDMRYLTEMNLEALSKHTYRVVPYNKNDEAGTEKSYLLEVDDYVARLDRSDINYNETLKQITMNWDDTFTQYVDIYLNDEILVQKYTQKSYVYNCSLQPGATYTVSVVPYNFRNQEGEITDCDISSGYFEVPDEPDVHVTGVALKDASGSYTGFSKPAVTVKWEAQGQAVYEIYRAEKNKKSAYTWLATVKPDKDGVYTYTDEKVGISTYHYKIRRKIVCDDYISQELYTALSDEGEANVSISKPTVKAKLEEDGAIHLTMSAKREYISGYDIYRKGKKGGYKKITSVTGDEYTDTEIEFGQTYYYKVKAFYYDVASDKKTVGKSSTAIKVKNTIGAIDAVAEAVSSDTVRLTWTAAANAEGYEIYFKSNTQGDSYVLWKTTESLSAARKLKKGGTYSFMIKAYRTTDQDKTYFSSAEVTYKMGFSAPQGLRIKKTAYQMDTTANVLVEKDTLSWKRVYGASGYYVDVYNTKTKKYDRIAKVKKSSNTSYTVTNQILPTAVTVKYRISAYSGDSVKKGETIDITPQLGMAEKVKAVKSGSKVKISWKRVAGAESYYVYRSNGRTMLLVGETTAASITDKGLSIGASYKYYVQAVNKTLKLTGANSLPAEYMIAQKKVTGLKAVNKTAGSVTLSWKAVKNIQSYVIYYKTSPDEEYRKLTEVSAKKTSYVHTKQTIGTTCYYQIVAVHKNSGGVLVESAPVSAKVNIEK</sequence>
<dbReference type="Gene3D" id="2.60.40.10">
    <property type="entry name" value="Immunoglobulins"/>
    <property type="match status" value="6"/>
</dbReference>
<dbReference type="PROSITE" id="PS50853">
    <property type="entry name" value="FN3"/>
    <property type="match status" value="1"/>
</dbReference>
<feature type="compositionally biased region" description="Acidic residues" evidence="1">
    <location>
        <begin position="52"/>
        <end position="63"/>
    </location>
</feature>
<feature type="signal peptide" evidence="2">
    <location>
        <begin position="1"/>
        <end position="21"/>
    </location>
</feature>
<reference evidence="4" key="1">
    <citation type="submission" date="2020-08" db="EMBL/GenBank/DDBJ databases">
        <title>Genome public.</title>
        <authorList>
            <person name="Liu C."/>
            <person name="Sun Q."/>
        </authorList>
    </citation>
    <scope>NUCLEOTIDE SEQUENCE</scope>
    <source>
        <strain evidence="4">BX1005</strain>
    </source>
</reference>
<dbReference type="AlphaFoldDB" id="A0A923LRS5"/>
<organism evidence="4 5">
    <name type="scientific">Roseburia zhanii</name>
    <dbReference type="NCBI Taxonomy" id="2763064"/>
    <lineage>
        <taxon>Bacteria</taxon>
        <taxon>Bacillati</taxon>
        <taxon>Bacillota</taxon>
        <taxon>Clostridia</taxon>
        <taxon>Lachnospirales</taxon>
        <taxon>Lachnospiraceae</taxon>
        <taxon>Roseburia</taxon>
    </lineage>
</organism>
<comment type="caution">
    <text evidence="4">The sequence shown here is derived from an EMBL/GenBank/DDBJ whole genome shotgun (WGS) entry which is preliminary data.</text>
</comment>
<keyword evidence="5" id="KW-1185">Reference proteome</keyword>
<accession>A0A923LRS5</accession>
<dbReference type="InterPro" id="IPR036116">
    <property type="entry name" value="FN3_sf"/>
</dbReference>
<feature type="chain" id="PRO_5038537333" description="Fibronectin type-III domain-containing protein" evidence="2">
    <location>
        <begin position="22"/>
        <end position="985"/>
    </location>
</feature>
<dbReference type="SMART" id="SM00060">
    <property type="entry name" value="FN3"/>
    <property type="match status" value="6"/>
</dbReference>
<evidence type="ECO:0000313" key="4">
    <source>
        <dbReference type="EMBL" id="MBC5714718.1"/>
    </source>
</evidence>
<feature type="compositionally biased region" description="Gly residues" evidence="1">
    <location>
        <begin position="67"/>
        <end position="108"/>
    </location>
</feature>
<evidence type="ECO:0000256" key="2">
    <source>
        <dbReference type="SAM" id="SignalP"/>
    </source>
</evidence>
<evidence type="ECO:0000313" key="5">
    <source>
        <dbReference type="Proteomes" id="UP000606720"/>
    </source>
</evidence>
<dbReference type="Proteomes" id="UP000606720">
    <property type="component" value="Unassembled WGS sequence"/>
</dbReference>
<name>A0A923LRS5_9FIRM</name>
<dbReference type="EMBL" id="JACOPH010000009">
    <property type="protein sequence ID" value="MBC5714718.1"/>
    <property type="molecule type" value="Genomic_DNA"/>
</dbReference>
<protein>
    <recommendedName>
        <fullName evidence="3">Fibronectin type-III domain-containing protein</fullName>
    </recommendedName>
</protein>
<proteinExistence type="predicted"/>